<evidence type="ECO:0000313" key="1">
    <source>
        <dbReference type="EMBL" id="KAH9312751.1"/>
    </source>
</evidence>
<sequence length="64" mass="7337">VTEQCMYKAISVCKAGEGFRKIGKKIRHKPMLFRWGEAGTPGGEAKQMVLRDRKRGRWKSGDRN</sequence>
<dbReference type="AlphaFoldDB" id="A0AA38FY11"/>
<dbReference type="EMBL" id="JAHRHJ020000006">
    <property type="protein sequence ID" value="KAH9312751.1"/>
    <property type="molecule type" value="Genomic_DNA"/>
</dbReference>
<dbReference type="Proteomes" id="UP000824469">
    <property type="component" value="Unassembled WGS sequence"/>
</dbReference>
<feature type="non-terminal residue" evidence="1">
    <location>
        <position position="64"/>
    </location>
</feature>
<protein>
    <submittedName>
        <fullName evidence="1">Uncharacterized protein</fullName>
    </submittedName>
</protein>
<organism evidence="1 2">
    <name type="scientific">Taxus chinensis</name>
    <name type="common">Chinese yew</name>
    <name type="synonym">Taxus wallichiana var. chinensis</name>
    <dbReference type="NCBI Taxonomy" id="29808"/>
    <lineage>
        <taxon>Eukaryota</taxon>
        <taxon>Viridiplantae</taxon>
        <taxon>Streptophyta</taxon>
        <taxon>Embryophyta</taxon>
        <taxon>Tracheophyta</taxon>
        <taxon>Spermatophyta</taxon>
        <taxon>Pinopsida</taxon>
        <taxon>Pinidae</taxon>
        <taxon>Conifers II</taxon>
        <taxon>Cupressales</taxon>
        <taxon>Taxaceae</taxon>
        <taxon>Taxus</taxon>
    </lineage>
</organism>
<name>A0AA38FY11_TAXCH</name>
<reference evidence="1 2" key="1">
    <citation type="journal article" date="2021" name="Nat. Plants">
        <title>The Taxus genome provides insights into paclitaxel biosynthesis.</title>
        <authorList>
            <person name="Xiong X."/>
            <person name="Gou J."/>
            <person name="Liao Q."/>
            <person name="Li Y."/>
            <person name="Zhou Q."/>
            <person name="Bi G."/>
            <person name="Li C."/>
            <person name="Du R."/>
            <person name="Wang X."/>
            <person name="Sun T."/>
            <person name="Guo L."/>
            <person name="Liang H."/>
            <person name="Lu P."/>
            <person name="Wu Y."/>
            <person name="Zhang Z."/>
            <person name="Ro D.K."/>
            <person name="Shang Y."/>
            <person name="Huang S."/>
            <person name="Yan J."/>
        </authorList>
    </citation>
    <scope>NUCLEOTIDE SEQUENCE [LARGE SCALE GENOMIC DNA]</scope>
    <source>
        <strain evidence="1">Ta-2019</strain>
    </source>
</reference>
<evidence type="ECO:0000313" key="2">
    <source>
        <dbReference type="Proteomes" id="UP000824469"/>
    </source>
</evidence>
<feature type="non-terminal residue" evidence="1">
    <location>
        <position position="1"/>
    </location>
</feature>
<comment type="caution">
    <text evidence="1">The sequence shown here is derived from an EMBL/GenBank/DDBJ whole genome shotgun (WGS) entry which is preliminary data.</text>
</comment>
<proteinExistence type="predicted"/>
<keyword evidence="2" id="KW-1185">Reference proteome</keyword>
<accession>A0AA38FY11</accession>
<gene>
    <name evidence="1" type="ORF">KI387_027786</name>
</gene>